<gene>
    <name evidence="1" type="ORF">NYR02_00755</name>
</gene>
<evidence type="ECO:0000313" key="2">
    <source>
        <dbReference type="Proteomes" id="UP001147830"/>
    </source>
</evidence>
<comment type="caution">
    <text evidence="1">The sequence shown here is derived from an EMBL/GenBank/DDBJ whole genome shotgun (WGS) entry which is preliminary data.</text>
</comment>
<dbReference type="Proteomes" id="UP001147830">
    <property type="component" value="Unassembled WGS sequence"/>
</dbReference>
<evidence type="ECO:0000313" key="1">
    <source>
        <dbReference type="EMBL" id="MCT7357551.1"/>
    </source>
</evidence>
<name>A0A9X2WCC8_9GAMM</name>
<keyword evidence="2" id="KW-1185">Reference proteome</keyword>
<organism evidence="1 2">
    <name type="scientific">Thalassolituus pacificus</name>
    <dbReference type="NCBI Taxonomy" id="2975440"/>
    <lineage>
        <taxon>Bacteria</taxon>
        <taxon>Pseudomonadati</taxon>
        <taxon>Pseudomonadota</taxon>
        <taxon>Gammaproteobacteria</taxon>
        <taxon>Oceanospirillales</taxon>
        <taxon>Oceanospirillaceae</taxon>
        <taxon>Thalassolituus</taxon>
    </lineage>
</organism>
<sequence>MATLTLSNITSTQDAGLSIKTEGSGFVEIKGNGFRAVGWPCDVVLSTSNNLLWFLEVGQFQFGPMGAGMAKGVSDFLATELADVGIDWQNSSL</sequence>
<dbReference type="AlphaFoldDB" id="A0A9X2WCC8"/>
<reference evidence="1" key="1">
    <citation type="journal article" date="2022" name="Front. Microbiol.">
        <title>Genome-based taxonomic rearrangement of Oceanobacter-related bacteria including the description of Thalassolituus hydrocarbonoclasticus sp. nov. and Thalassolituus pacificus sp. nov. and emended description of the genus Thalassolituus.</title>
        <authorList>
            <person name="Dong C."/>
            <person name="Wei L."/>
            <person name="Wang J."/>
            <person name="Lai Q."/>
            <person name="Huang Z."/>
            <person name="Shao Z."/>
        </authorList>
    </citation>
    <scope>NUCLEOTIDE SEQUENCE</scope>
    <source>
        <strain evidence="1">59MF3M-4</strain>
    </source>
</reference>
<reference evidence="1" key="2">
    <citation type="submission" date="2022-08" db="EMBL/GenBank/DDBJ databases">
        <authorList>
            <person name="Dong C."/>
        </authorList>
    </citation>
    <scope>NUCLEOTIDE SEQUENCE</scope>
    <source>
        <strain evidence="1">59MF3M-4</strain>
    </source>
</reference>
<dbReference type="EMBL" id="JAOANI010000002">
    <property type="protein sequence ID" value="MCT7357551.1"/>
    <property type="molecule type" value="Genomic_DNA"/>
</dbReference>
<protein>
    <submittedName>
        <fullName evidence="1">Uncharacterized protein</fullName>
    </submittedName>
</protein>
<accession>A0A9X2WCC8</accession>
<proteinExistence type="predicted"/>
<dbReference type="RefSeq" id="WP_260974484.1">
    <property type="nucleotide sequence ID" value="NZ_JAOANI010000002.1"/>
</dbReference>